<evidence type="ECO:0000256" key="4">
    <source>
        <dbReference type="ARBA" id="ARBA00023163"/>
    </source>
</evidence>
<keyword evidence="8" id="KW-1185">Reference proteome</keyword>
<sequence length="186" mass="21354">MEQSQQQQQLLQWLYATAQGNKQAFEQLYQATSGKLFSVSLHLLRRNDWAEDVLQDAYVRIWHNAADYHAEKGSVMSWMISITRYRALDLLKSRRVKAEHLDITEELADGVSEEVQPGEAIGLVREKVKLDDCMQGLTDEHRQSIQLAYFNGLSHQEITEHTGSPLGSVKSWIRRGLTQLKRCLEA</sequence>
<dbReference type="Gene3D" id="1.10.10.10">
    <property type="entry name" value="Winged helix-like DNA-binding domain superfamily/Winged helix DNA-binding domain"/>
    <property type="match status" value="1"/>
</dbReference>
<dbReference type="InterPro" id="IPR036388">
    <property type="entry name" value="WH-like_DNA-bd_sf"/>
</dbReference>
<dbReference type="PANTHER" id="PTHR43133:SF62">
    <property type="entry name" value="RNA POLYMERASE SIGMA FACTOR SIGZ"/>
    <property type="match status" value="1"/>
</dbReference>
<dbReference type="PANTHER" id="PTHR43133">
    <property type="entry name" value="RNA POLYMERASE ECF-TYPE SIGMA FACTO"/>
    <property type="match status" value="1"/>
</dbReference>
<accession>A0ABT9I3X8</accession>
<feature type="domain" description="RNA polymerase sigma-70 region 2" evidence="5">
    <location>
        <begin position="28"/>
        <end position="95"/>
    </location>
</feature>
<keyword evidence="3" id="KW-0731">Sigma factor</keyword>
<evidence type="ECO:0000313" key="8">
    <source>
        <dbReference type="Proteomes" id="UP001231109"/>
    </source>
</evidence>
<dbReference type="InterPro" id="IPR013325">
    <property type="entry name" value="RNA_pol_sigma_r2"/>
</dbReference>
<evidence type="ECO:0000313" key="7">
    <source>
        <dbReference type="EMBL" id="MDP5137745.1"/>
    </source>
</evidence>
<dbReference type="NCBIfam" id="TIGR02937">
    <property type="entry name" value="sigma70-ECF"/>
    <property type="match status" value="1"/>
</dbReference>
<proteinExistence type="inferred from homology"/>
<dbReference type="Pfam" id="PF08281">
    <property type="entry name" value="Sigma70_r4_2"/>
    <property type="match status" value="1"/>
</dbReference>
<evidence type="ECO:0000256" key="1">
    <source>
        <dbReference type="ARBA" id="ARBA00010641"/>
    </source>
</evidence>
<dbReference type="InterPro" id="IPR014284">
    <property type="entry name" value="RNA_pol_sigma-70_dom"/>
</dbReference>
<organism evidence="7 8">
    <name type="scientific">Rheinheimera baltica</name>
    <dbReference type="NCBI Taxonomy" id="67576"/>
    <lineage>
        <taxon>Bacteria</taxon>
        <taxon>Pseudomonadati</taxon>
        <taxon>Pseudomonadota</taxon>
        <taxon>Gammaproteobacteria</taxon>
        <taxon>Chromatiales</taxon>
        <taxon>Chromatiaceae</taxon>
        <taxon>Rheinheimera</taxon>
    </lineage>
</organism>
<evidence type="ECO:0000259" key="5">
    <source>
        <dbReference type="Pfam" id="PF04542"/>
    </source>
</evidence>
<dbReference type="SUPFAM" id="SSF88946">
    <property type="entry name" value="Sigma2 domain of RNA polymerase sigma factors"/>
    <property type="match status" value="1"/>
</dbReference>
<comment type="caution">
    <text evidence="7">The sequence shown here is derived from an EMBL/GenBank/DDBJ whole genome shotgun (WGS) entry which is preliminary data.</text>
</comment>
<dbReference type="RefSeq" id="WP_305976982.1">
    <property type="nucleotide sequence ID" value="NZ_JAPJDY010000001.1"/>
</dbReference>
<reference evidence="7 8" key="1">
    <citation type="submission" date="2022-11" db="EMBL/GenBank/DDBJ databases">
        <title>Viruses from the air-sea interface of a natural surface slick.</title>
        <authorList>
            <person name="Rahlff J."/>
            <person name="Holmfeldt K."/>
        </authorList>
    </citation>
    <scope>NUCLEOTIDE SEQUENCE [LARGE SCALE GENOMIC DNA]</scope>
    <source>
        <strain evidence="7 8">SMS4</strain>
    </source>
</reference>
<keyword evidence="2" id="KW-0805">Transcription regulation</keyword>
<evidence type="ECO:0000259" key="6">
    <source>
        <dbReference type="Pfam" id="PF08281"/>
    </source>
</evidence>
<comment type="similarity">
    <text evidence="1">Belongs to the sigma-70 factor family. ECF subfamily.</text>
</comment>
<dbReference type="Pfam" id="PF04542">
    <property type="entry name" value="Sigma70_r2"/>
    <property type="match status" value="1"/>
</dbReference>
<evidence type="ECO:0000256" key="3">
    <source>
        <dbReference type="ARBA" id="ARBA00023082"/>
    </source>
</evidence>
<dbReference type="SUPFAM" id="SSF88659">
    <property type="entry name" value="Sigma3 and sigma4 domains of RNA polymerase sigma factors"/>
    <property type="match status" value="1"/>
</dbReference>
<dbReference type="InterPro" id="IPR007627">
    <property type="entry name" value="RNA_pol_sigma70_r2"/>
</dbReference>
<evidence type="ECO:0000256" key="2">
    <source>
        <dbReference type="ARBA" id="ARBA00023015"/>
    </source>
</evidence>
<dbReference type="CDD" id="cd06171">
    <property type="entry name" value="Sigma70_r4"/>
    <property type="match status" value="1"/>
</dbReference>
<gene>
    <name evidence="7" type="ORF">ORJ04_17460</name>
</gene>
<dbReference type="InterPro" id="IPR013324">
    <property type="entry name" value="RNA_pol_sigma_r3/r4-like"/>
</dbReference>
<feature type="domain" description="RNA polymerase sigma factor 70 region 4 type 2" evidence="6">
    <location>
        <begin position="129"/>
        <end position="180"/>
    </location>
</feature>
<keyword evidence="4" id="KW-0804">Transcription</keyword>
<dbReference type="Gene3D" id="1.10.1740.10">
    <property type="match status" value="1"/>
</dbReference>
<dbReference type="InterPro" id="IPR039425">
    <property type="entry name" value="RNA_pol_sigma-70-like"/>
</dbReference>
<dbReference type="Proteomes" id="UP001231109">
    <property type="component" value="Unassembled WGS sequence"/>
</dbReference>
<dbReference type="EMBL" id="JAPJDZ010000064">
    <property type="protein sequence ID" value="MDP5137745.1"/>
    <property type="molecule type" value="Genomic_DNA"/>
</dbReference>
<dbReference type="InterPro" id="IPR013249">
    <property type="entry name" value="RNA_pol_sigma70_r4_t2"/>
</dbReference>
<protein>
    <submittedName>
        <fullName evidence="7">Sigma-70 family RNA polymerase sigma factor</fullName>
    </submittedName>
</protein>
<name>A0ABT9I3X8_9GAMM</name>